<dbReference type="GO" id="GO:0000149">
    <property type="term" value="F:SNARE binding"/>
    <property type="evidence" value="ECO:0007669"/>
    <property type="project" value="TreeGrafter"/>
</dbReference>
<dbReference type="Proteomes" id="UP001212841">
    <property type="component" value="Unassembled WGS sequence"/>
</dbReference>
<dbReference type="SUPFAM" id="SSF47661">
    <property type="entry name" value="t-snare proteins"/>
    <property type="match status" value="1"/>
</dbReference>
<evidence type="ECO:0000256" key="1">
    <source>
        <dbReference type="ARBA" id="ARBA00004211"/>
    </source>
</evidence>
<reference evidence="11" key="1">
    <citation type="submission" date="2020-05" db="EMBL/GenBank/DDBJ databases">
        <title>Phylogenomic resolution of chytrid fungi.</title>
        <authorList>
            <person name="Stajich J.E."/>
            <person name="Amses K."/>
            <person name="Simmons R."/>
            <person name="Seto K."/>
            <person name="Myers J."/>
            <person name="Bonds A."/>
            <person name="Quandt C.A."/>
            <person name="Barry K."/>
            <person name="Liu P."/>
            <person name="Grigoriev I."/>
            <person name="Longcore J.E."/>
            <person name="James T.Y."/>
        </authorList>
    </citation>
    <scope>NUCLEOTIDE SEQUENCE</scope>
    <source>
        <strain evidence="11">JEL0318</strain>
    </source>
</reference>
<gene>
    <name evidence="11" type="primary">SSO2</name>
    <name evidence="11" type="ORF">HK097_002402</name>
</gene>
<dbReference type="GO" id="GO:0006906">
    <property type="term" value="P:vesicle fusion"/>
    <property type="evidence" value="ECO:0007669"/>
    <property type="project" value="TreeGrafter"/>
</dbReference>
<evidence type="ECO:0000256" key="9">
    <source>
        <dbReference type="SAM" id="Phobius"/>
    </source>
</evidence>
<sequence>MARDRWADVRNEQPSQPSYTDAPNYQPRTHQPYGGSSNSSGRGSPQQYGGAYTQPSNQYTRAQQHNVSEIELGTRTGGGLDSFLQQAEGIQRNIQQIGQNTSDIQGLHQRAIVETDQRQLSFLTQQIDSITDQNNELVQSTRAQIRNLSNIRATNAGDARVRSTQQKALAKKLMEAAQQYQQVQQQAKSAYRQQMTRQYAIARPGASREEIEAAVDGASGPIFQQEIMTSRVGEQRRALEAVRTRHDELLRIEQSITELFELFQEMQALLEQQGETINAIETHVEETNRAVEDGSKQMTQAVTSAKNARKTKRWILIVCIVLLVIIAIILYFVLQPYFKCGGQFNPNCKTDTNNSQSPAPVTSTTAQAVPAVSPTVVAGAQLTAETIASATRTAAAAVTRTVLRTASPVPSATSV</sequence>
<evidence type="ECO:0000256" key="3">
    <source>
        <dbReference type="ARBA" id="ARBA00022692"/>
    </source>
</evidence>
<keyword evidence="5 9" id="KW-0472">Membrane</keyword>
<accession>A0AAD5S611</accession>
<name>A0AAD5S611_9FUNG</name>
<dbReference type="GO" id="GO:0012505">
    <property type="term" value="C:endomembrane system"/>
    <property type="evidence" value="ECO:0007669"/>
    <property type="project" value="TreeGrafter"/>
</dbReference>
<feature type="region of interest" description="Disordered" evidence="8">
    <location>
        <begin position="1"/>
        <end position="54"/>
    </location>
</feature>
<feature type="compositionally biased region" description="Basic and acidic residues" evidence="8">
    <location>
        <begin position="1"/>
        <end position="11"/>
    </location>
</feature>
<dbReference type="GO" id="GO:0005484">
    <property type="term" value="F:SNAP receptor activity"/>
    <property type="evidence" value="ECO:0007669"/>
    <property type="project" value="InterPro"/>
</dbReference>
<feature type="coiled-coil region" evidence="7">
    <location>
        <begin position="166"/>
        <end position="193"/>
    </location>
</feature>
<keyword evidence="3 9" id="KW-0812">Transmembrane</keyword>
<dbReference type="Gene3D" id="1.20.58.70">
    <property type="match status" value="1"/>
</dbReference>
<dbReference type="InterPro" id="IPR045242">
    <property type="entry name" value="Syntaxin"/>
</dbReference>
<evidence type="ECO:0000256" key="2">
    <source>
        <dbReference type="ARBA" id="ARBA00009063"/>
    </source>
</evidence>
<keyword evidence="4 9" id="KW-1133">Transmembrane helix</keyword>
<dbReference type="InterPro" id="IPR010989">
    <property type="entry name" value="SNARE"/>
</dbReference>
<feature type="compositionally biased region" description="Polar residues" evidence="8">
    <location>
        <begin position="12"/>
        <end position="29"/>
    </location>
</feature>
<comment type="caution">
    <text evidence="11">The sequence shown here is derived from an EMBL/GenBank/DDBJ whole genome shotgun (WGS) entry which is preliminary data.</text>
</comment>
<dbReference type="PROSITE" id="PS50192">
    <property type="entry name" value="T_SNARE"/>
    <property type="match status" value="1"/>
</dbReference>
<evidence type="ECO:0000256" key="7">
    <source>
        <dbReference type="SAM" id="Coils"/>
    </source>
</evidence>
<dbReference type="GO" id="GO:0031201">
    <property type="term" value="C:SNARE complex"/>
    <property type="evidence" value="ECO:0007669"/>
    <property type="project" value="TreeGrafter"/>
</dbReference>
<keyword evidence="12" id="KW-1185">Reference proteome</keyword>
<dbReference type="PANTHER" id="PTHR19957:SF307">
    <property type="entry name" value="PROTEIN SSO1-RELATED"/>
    <property type="match status" value="1"/>
</dbReference>
<evidence type="ECO:0000259" key="10">
    <source>
        <dbReference type="PROSITE" id="PS50192"/>
    </source>
</evidence>
<evidence type="ECO:0000313" key="11">
    <source>
        <dbReference type="EMBL" id="KAJ3041019.1"/>
    </source>
</evidence>
<dbReference type="InterPro" id="IPR006011">
    <property type="entry name" value="Syntaxin_N"/>
</dbReference>
<keyword evidence="7" id="KW-0175">Coiled coil</keyword>
<dbReference type="Pfam" id="PF05739">
    <property type="entry name" value="SNARE"/>
    <property type="match status" value="1"/>
</dbReference>
<evidence type="ECO:0000313" key="12">
    <source>
        <dbReference type="Proteomes" id="UP001212841"/>
    </source>
</evidence>
<evidence type="ECO:0000256" key="6">
    <source>
        <dbReference type="RuleBase" id="RU003858"/>
    </source>
</evidence>
<organism evidence="11 12">
    <name type="scientific">Rhizophlyctis rosea</name>
    <dbReference type="NCBI Taxonomy" id="64517"/>
    <lineage>
        <taxon>Eukaryota</taxon>
        <taxon>Fungi</taxon>
        <taxon>Fungi incertae sedis</taxon>
        <taxon>Chytridiomycota</taxon>
        <taxon>Chytridiomycota incertae sedis</taxon>
        <taxon>Chytridiomycetes</taxon>
        <taxon>Rhizophlyctidales</taxon>
        <taxon>Rhizophlyctidaceae</taxon>
        <taxon>Rhizophlyctis</taxon>
    </lineage>
</organism>
<protein>
    <submittedName>
        <fullName evidence="11">Plasma membrane t-SNARE, secretory vesicle fusion</fullName>
    </submittedName>
</protein>
<feature type="compositionally biased region" description="Low complexity" evidence="8">
    <location>
        <begin position="34"/>
        <end position="44"/>
    </location>
</feature>
<dbReference type="CDD" id="cd15849">
    <property type="entry name" value="SNARE_Sso1"/>
    <property type="match status" value="1"/>
</dbReference>
<evidence type="ECO:0000256" key="5">
    <source>
        <dbReference type="ARBA" id="ARBA00023136"/>
    </source>
</evidence>
<evidence type="ECO:0000256" key="8">
    <source>
        <dbReference type="SAM" id="MobiDB-lite"/>
    </source>
</evidence>
<dbReference type="AlphaFoldDB" id="A0AAD5S611"/>
<dbReference type="GO" id="GO:0006887">
    <property type="term" value="P:exocytosis"/>
    <property type="evidence" value="ECO:0007669"/>
    <property type="project" value="TreeGrafter"/>
</dbReference>
<feature type="domain" description="T-SNARE coiled-coil homology" evidence="10">
    <location>
        <begin position="239"/>
        <end position="301"/>
    </location>
</feature>
<proteinExistence type="inferred from homology"/>
<feature type="transmembrane region" description="Helical" evidence="9">
    <location>
        <begin position="314"/>
        <end position="334"/>
    </location>
</feature>
<dbReference type="GO" id="GO:0006886">
    <property type="term" value="P:intracellular protein transport"/>
    <property type="evidence" value="ECO:0007669"/>
    <property type="project" value="InterPro"/>
</dbReference>
<dbReference type="SMART" id="SM00503">
    <property type="entry name" value="SynN"/>
    <property type="match status" value="1"/>
</dbReference>
<evidence type="ECO:0000256" key="4">
    <source>
        <dbReference type="ARBA" id="ARBA00022989"/>
    </source>
</evidence>
<dbReference type="Pfam" id="PF00804">
    <property type="entry name" value="Syntaxin"/>
    <property type="match status" value="1"/>
</dbReference>
<dbReference type="InterPro" id="IPR000727">
    <property type="entry name" value="T_SNARE_dom"/>
</dbReference>
<comment type="similarity">
    <text evidence="2 6">Belongs to the syntaxin family.</text>
</comment>
<dbReference type="EMBL" id="JADGJD010001513">
    <property type="protein sequence ID" value="KAJ3041019.1"/>
    <property type="molecule type" value="Genomic_DNA"/>
</dbReference>
<dbReference type="GO" id="GO:0048278">
    <property type="term" value="P:vesicle docking"/>
    <property type="evidence" value="ECO:0007669"/>
    <property type="project" value="TreeGrafter"/>
</dbReference>
<dbReference type="SMART" id="SM00397">
    <property type="entry name" value="t_SNARE"/>
    <property type="match status" value="1"/>
</dbReference>
<dbReference type="InterPro" id="IPR006012">
    <property type="entry name" value="Syntaxin/epimorphin_CS"/>
</dbReference>
<dbReference type="GO" id="GO:0005886">
    <property type="term" value="C:plasma membrane"/>
    <property type="evidence" value="ECO:0007669"/>
    <property type="project" value="TreeGrafter"/>
</dbReference>
<comment type="subcellular location">
    <subcellularLocation>
        <location evidence="1">Membrane</location>
        <topology evidence="1">Single-pass type IV membrane protein</topology>
    </subcellularLocation>
</comment>
<dbReference type="PANTHER" id="PTHR19957">
    <property type="entry name" value="SYNTAXIN"/>
    <property type="match status" value="1"/>
</dbReference>
<dbReference type="Gene3D" id="1.20.5.110">
    <property type="match status" value="1"/>
</dbReference>
<dbReference type="PROSITE" id="PS00914">
    <property type="entry name" value="SYNTAXIN"/>
    <property type="match status" value="1"/>
</dbReference>